<protein>
    <submittedName>
        <fullName evidence="1">Uncharacterized protein</fullName>
    </submittedName>
</protein>
<proteinExistence type="predicted"/>
<evidence type="ECO:0000313" key="1">
    <source>
        <dbReference type="EMBL" id="KAF9649501.1"/>
    </source>
</evidence>
<dbReference type="Proteomes" id="UP000886501">
    <property type="component" value="Unassembled WGS sequence"/>
</dbReference>
<sequence>MAAIVSALVAAALLFYLVALTLPVFCRRLRVSDTYFLGSTEIADAEDAAPNGIYYATSKTHGPTAGRLWVAKVSQNCQVFSAVANCYQSRSFITLSRAFASLTTPVDRDLEDQAIRDSREQMSPHWLGWLRRIAFKRLIRIRNTTIPIMEAPLLDYMLTMLLVFNKSNVGGDDVSTVERNSVKAVAFLSSFIRALFGKAEKNAQDRIT</sequence>
<evidence type="ECO:0000313" key="2">
    <source>
        <dbReference type="Proteomes" id="UP000886501"/>
    </source>
</evidence>
<dbReference type="EMBL" id="MU117997">
    <property type="protein sequence ID" value="KAF9649501.1"/>
    <property type="molecule type" value="Genomic_DNA"/>
</dbReference>
<comment type="caution">
    <text evidence="1">The sequence shown here is derived from an EMBL/GenBank/DDBJ whole genome shotgun (WGS) entry which is preliminary data.</text>
</comment>
<reference evidence="1" key="1">
    <citation type="submission" date="2019-10" db="EMBL/GenBank/DDBJ databases">
        <authorList>
            <consortium name="DOE Joint Genome Institute"/>
            <person name="Kuo A."/>
            <person name="Miyauchi S."/>
            <person name="Kiss E."/>
            <person name="Drula E."/>
            <person name="Kohler A."/>
            <person name="Sanchez-Garcia M."/>
            <person name="Andreopoulos B."/>
            <person name="Barry K.W."/>
            <person name="Bonito G."/>
            <person name="Buee M."/>
            <person name="Carver A."/>
            <person name="Chen C."/>
            <person name="Cichocki N."/>
            <person name="Clum A."/>
            <person name="Culley D."/>
            <person name="Crous P.W."/>
            <person name="Fauchery L."/>
            <person name="Girlanda M."/>
            <person name="Hayes R."/>
            <person name="Keri Z."/>
            <person name="Labutti K."/>
            <person name="Lipzen A."/>
            <person name="Lombard V."/>
            <person name="Magnuson J."/>
            <person name="Maillard F."/>
            <person name="Morin E."/>
            <person name="Murat C."/>
            <person name="Nolan M."/>
            <person name="Ohm R."/>
            <person name="Pangilinan J."/>
            <person name="Pereira M."/>
            <person name="Perotto S."/>
            <person name="Peter M."/>
            <person name="Riley R."/>
            <person name="Sitrit Y."/>
            <person name="Stielow B."/>
            <person name="Szollosi G."/>
            <person name="Zifcakova L."/>
            <person name="Stursova M."/>
            <person name="Spatafora J.W."/>
            <person name="Tedersoo L."/>
            <person name="Vaario L.-M."/>
            <person name="Yamada A."/>
            <person name="Yan M."/>
            <person name="Wang P."/>
            <person name="Xu J."/>
            <person name="Bruns T."/>
            <person name="Baldrian P."/>
            <person name="Vilgalys R."/>
            <person name="Henrissat B."/>
            <person name="Grigoriev I.V."/>
            <person name="Hibbett D."/>
            <person name="Nagy L.G."/>
            <person name="Martin F.M."/>
        </authorList>
    </citation>
    <scope>NUCLEOTIDE SEQUENCE</scope>
    <source>
        <strain evidence="1">P2</strain>
    </source>
</reference>
<organism evidence="1 2">
    <name type="scientific">Thelephora ganbajun</name>
    <name type="common">Ganba fungus</name>
    <dbReference type="NCBI Taxonomy" id="370292"/>
    <lineage>
        <taxon>Eukaryota</taxon>
        <taxon>Fungi</taxon>
        <taxon>Dikarya</taxon>
        <taxon>Basidiomycota</taxon>
        <taxon>Agaricomycotina</taxon>
        <taxon>Agaricomycetes</taxon>
        <taxon>Thelephorales</taxon>
        <taxon>Thelephoraceae</taxon>
        <taxon>Thelephora</taxon>
    </lineage>
</organism>
<name>A0ACB6ZK26_THEGA</name>
<gene>
    <name evidence="1" type="ORF">BDM02DRAFT_3128337</name>
</gene>
<accession>A0ACB6ZK26</accession>
<reference evidence="1" key="2">
    <citation type="journal article" date="2020" name="Nat. Commun.">
        <title>Large-scale genome sequencing of mycorrhizal fungi provides insights into the early evolution of symbiotic traits.</title>
        <authorList>
            <person name="Miyauchi S."/>
            <person name="Kiss E."/>
            <person name="Kuo A."/>
            <person name="Drula E."/>
            <person name="Kohler A."/>
            <person name="Sanchez-Garcia M."/>
            <person name="Morin E."/>
            <person name="Andreopoulos B."/>
            <person name="Barry K.W."/>
            <person name="Bonito G."/>
            <person name="Buee M."/>
            <person name="Carver A."/>
            <person name="Chen C."/>
            <person name="Cichocki N."/>
            <person name="Clum A."/>
            <person name="Culley D."/>
            <person name="Crous P.W."/>
            <person name="Fauchery L."/>
            <person name="Girlanda M."/>
            <person name="Hayes R.D."/>
            <person name="Keri Z."/>
            <person name="LaButti K."/>
            <person name="Lipzen A."/>
            <person name="Lombard V."/>
            <person name="Magnuson J."/>
            <person name="Maillard F."/>
            <person name="Murat C."/>
            <person name="Nolan M."/>
            <person name="Ohm R.A."/>
            <person name="Pangilinan J."/>
            <person name="Pereira M.F."/>
            <person name="Perotto S."/>
            <person name="Peter M."/>
            <person name="Pfister S."/>
            <person name="Riley R."/>
            <person name="Sitrit Y."/>
            <person name="Stielow J.B."/>
            <person name="Szollosi G."/>
            <person name="Zifcakova L."/>
            <person name="Stursova M."/>
            <person name="Spatafora J.W."/>
            <person name="Tedersoo L."/>
            <person name="Vaario L.M."/>
            <person name="Yamada A."/>
            <person name="Yan M."/>
            <person name="Wang P."/>
            <person name="Xu J."/>
            <person name="Bruns T."/>
            <person name="Baldrian P."/>
            <person name="Vilgalys R."/>
            <person name="Dunand C."/>
            <person name="Henrissat B."/>
            <person name="Grigoriev I.V."/>
            <person name="Hibbett D."/>
            <person name="Nagy L.G."/>
            <person name="Martin F.M."/>
        </authorList>
    </citation>
    <scope>NUCLEOTIDE SEQUENCE</scope>
    <source>
        <strain evidence="1">P2</strain>
    </source>
</reference>
<keyword evidence="2" id="KW-1185">Reference proteome</keyword>